<keyword evidence="2" id="KW-1185">Reference proteome</keyword>
<dbReference type="Gene3D" id="1.10.340.20">
    <property type="entry name" value="Apc36109-like domain"/>
    <property type="match status" value="1"/>
</dbReference>
<organism evidence="1 2">
    <name type="scientific">Paenibacillus foliorum</name>
    <dbReference type="NCBI Taxonomy" id="2654974"/>
    <lineage>
        <taxon>Bacteria</taxon>
        <taxon>Bacillati</taxon>
        <taxon>Bacillota</taxon>
        <taxon>Bacilli</taxon>
        <taxon>Bacillales</taxon>
        <taxon>Paenibacillaceae</taxon>
        <taxon>Paenibacillus</taxon>
    </lineage>
</organism>
<sequence>MCEVYCNVGIWGGIVINSQRNKIHKIIAEWDPFDLKIYGIESYEILKCIHSSGSRDPEQIAGFIESMLQHLDPWRKLNKSECFLIAKKNIEILD</sequence>
<accession>A0A972JZH4</accession>
<proteinExistence type="predicted"/>
<evidence type="ECO:0000313" key="2">
    <source>
        <dbReference type="Proteomes" id="UP000641588"/>
    </source>
</evidence>
<name>A0A972JZH4_9BACL</name>
<evidence type="ECO:0000313" key="1">
    <source>
        <dbReference type="EMBL" id="NOU94584.1"/>
    </source>
</evidence>
<reference evidence="1" key="1">
    <citation type="submission" date="2019-10" db="EMBL/GenBank/DDBJ databases">
        <title>Description of Paenibacillus glebae sp. nov.</title>
        <authorList>
            <person name="Carlier A."/>
            <person name="Qi S."/>
        </authorList>
    </citation>
    <scope>NUCLEOTIDE SEQUENCE</scope>
    <source>
        <strain evidence="1">LMG 31456</strain>
    </source>
</reference>
<dbReference type="Proteomes" id="UP000641588">
    <property type="component" value="Unassembled WGS sequence"/>
</dbReference>
<dbReference type="AlphaFoldDB" id="A0A972JZH4"/>
<dbReference type="InterPro" id="IPR023162">
    <property type="entry name" value="Apc36109-like_dom_sf"/>
</dbReference>
<dbReference type="EMBL" id="WHOD01000058">
    <property type="protein sequence ID" value="NOU94584.1"/>
    <property type="molecule type" value="Genomic_DNA"/>
</dbReference>
<protein>
    <submittedName>
        <fullName evidence="1">DUF1871 family protein</fullName>
    </submittedName>
</protein>
<comment type="caution">
    <text evidence="1">The sequence shown here is derived from an EMBL/GenBank/DDBJ whole genome shotgun (WGS) entry which is preliminary data.</text>
</comment>
<gene>
    <name evidence="1" type="ORF">GC093_15345</name>
</gene>